<proteinExistence type="predicted"/>
<dbReference type="SUPFAM" id="SSF57756">
    <property type="entry name" value="Retrovirus zinc finger-like domains"/>
    <property type="match status" value="1"/>
</dbReference>
<keyword evidence="1" id="KW-0863">Zinc-finger</keyword>
<evidence type="ECO:0000313" key="4">
    <source>
        <dbReference type="Proteomes" id="UP000596742"/>
    </source>
</evidence>
<feature type="domain" description="CCHC-type" evidence="2">
    <location>
        <begin position="345"/>
        <end position="359"/>
    </location>
</feature>
<dbReference type="InterPro" id="IPR048270">
    <property type="entry name" value="PNMA_C"/>
</dbReference>
<dbReference type="Pfam" id="PF14893">
    <property type="entry name" value="PNMA"/>
    <property type="match status" value="1"/>
</dbReference>
<dbReference type="InterPro" id="IPR001878">
    <property type="entry name" value="Znf_CCHC"/>
</dbReference>
<keyword evidence="1" id="KW-0479">Metal-binding</keyword>
<dbReference type="Proteomes" id="UP000596742">
    <property type="component" value="Unassembled WGS sequence"/>
</dbReference>
<evidence type="ECO:0000313" key="3">
    <source>
        <dbReference type="EMBL" id="VDI26539.1"/>
    </source>
</evidence>
<evidence type="ECO:0000256" key="1">
    <source>
        <dbReference type="PROSITE-ProRule" id="PRU00047"/>
    </source>
</evidence>
<reference evidence="3" key="1">
    <citation type="submission" date="2018-11" db="EMBL/GenBank/DDBJ databases">
        <authorList>
            <person name="Alioto T."/>
            <person name="Alioto T."/>
        </authorList>
    </citation>
    <scope>NUCLEOTIDE SEQUENCE</scope>
</reference>
<dbReference type="GO" id="GO:0008270">
    <property type="term" value="F:zinc ion binding"/>
    <property type="evidence" value="ECO:0007669"/>
    <property type="project" value="UniProtKB-KW"/>
</dbReference>
<protein>
    <recommendedName>
        <fullName evidence="2">CCHC-type domain-containing protein</fullName>
    </recommendedName>
</protein>
<dbReference type="OrthoDB" id="6155276at2759"/>
<gene>
    <name evidence="3" type="ORF">MGAL_10B088896</name>
</gene>
<dbReference type="PROSITE" id="PS50158">
    <property type="entry name" value="ZF_CCHC"/>
    <property type="match status" value="1"/>
</dbReference>
<dbReference type="PANTHER" id="PTHR23095:SF46">
    <property type="entry name" value="GAG PROTEIN"/>
    <property type="match status" value="1"/>
</dbReference>
<comment type="caution">
    <text evidence="3">The sequence shown here is derived from an EMBL/GenBank/DDBJ whole genome shotgun (WGS) entry which is preliminary data.</text>
</comment>
<evidence type="ECO:0000259" key="2">
    <source>
        <dbReference type="PROSITE" id="PS50158"/>
    </source>
</evidence>
<accession>A0A8B6DYU5</accession>
<dbReference type="InterPro" id="IPR026523">
    <property type="entry name" value="PNMA"/>
</dbReference>
<name>A0A8B6DYU5_MYTGA</name>
<dbReference type="GO" id="GO:0003676">
    <property type="term" value="F:nucleic acid binding"/>
    <property type="evidence" value="ECO:0007669"/>
    <property type="project" value="InterPro"/>
</dbReference>
<keyword evidence="1" id="KW-0862">Zinc</keyword>
<organism evidence="3 4">
    <name type="scientific">Mytilus galloprovincialis</name>
    <name type="common">Mediterranean mussel</name>
    <dbReference type="NCBI Taxonomy" id="29158"/>
    <lineage>
        <taxon>Eukaryota</taxon>
        <taxon>Metazoa</taxon>
        <taxon>Spiralia</taxon>
        <taxon>Lophotrochozoa</taxon>
        <taxon>Mollusca</taxon>
        <taxon>Bivalvia</taxon>
        <taxon>Autobranchia</taxon>
        <taxon>Pteriomorphia</taxon>
        <taxon>Mytilida</taxon>
        <taxon>Mytiloidea</taxon>
        <taxon>Mytilidae</taxon>
        <taxon>Mytilinae</taxon>
        <taxon>Mytilus</taxon>
    </lineage>
</organism>
<dbReference type="InterPro" id="IPR036875">
    <property type="entry name" value="Znf_CCHC_sf"/>
</dbReference>
<dbReference type="PANTHER" id="PTHR23095">
    <property type="entry name" value="PARANEOPLASTIC ANTIGEN"/>
    <property type="match status" value="1"/>
</dbReference>
<dbReference type="AlphaFoldDB" id="A0A8B6DYU5"/>
<keyword evidence="4" id="KW-1185">Reference proteome</keyword>
<dbReference type="EMBL" id="UYJE01004258">
    <property type="protein sequence ID" value="VDI26539.1"/>
    <property type="molecule type" value="Genomic_DNA"/>
</dbReference>
<sequence>MTEISEEEKQLLAAFKALKVKPKADTPEDLQTWLQNYAATGHETPKQITVSTNQPRLSICYGDTTTLTKGEATYDQWRYEIRGVLQDKTHKKEAVLQAIRRSVRGEASKILMRLGTEVTIDTIMEKFESVYGVVDTKESLLAKFYSAKQKVDEDITSWSCRLEDILSQAVDRKLVKPTDTNDMLRSMFWTGMRQDLKDISGYKFETVNDFDKFRVEIRKLEQNHLKNTKQTTTASIIKSEVESDNKTDFQELKGMVKTLTQTMSSLENRLGKIESGELNSVDAVTDVQQFVPRFQNPYSDYRRPPYRTPCRFMNRPNRSYNNVQNRQNVGGQEYQQNNRVFPGNCFKCGKQGHHQWECRANGNPGQYLN</sequence>